<feature type="region of interest" description="Disordered" evidence="4">
    <location>
        <begin position="875"/>
        <end position="958"/>
    </location>
</feature>
<dbReference type="Proteomes" id="UP000053259">
    <property type="component" value="Unassembled WGS sequence"/>
</dbReference>
<dbReference type="SMART" id="SM00320">
    <property type="entry name" value="WD40"/>
    <property type="match status" value="8"/>
</dbReference>
<dbReference type="SUPFAM" id="SSF50978">
    <property type="entry name" value="WD40 repeat-like"/>
    <property type="match status" value="2"/>
</dbReference>
<dbReference type="InterPro" id="IPR052779">
    <property type="entry name" value="WDR62"/>
</dbReference>
<dbReference type="PROSITE" id="PS00678">
    <property type="entry name" value="WD_REPEATS_1"/>
    <property type="match status" value="1"/>
</dbReference>
<name>A0A0D1XFY0_9PEZI</name>
<keyword evidence="2" id="KW-0677">Repeat</keyword>
<feature type="region of interest" description="Disordered" evidence="4">
    <location>
        <begin position="1049"/>
        <end position="1069"/>
    </location>
</feature>
<sequence length="1084" mass="116336">MAINTPSSARMSAGPWSRLTPTNSTNNSPFGRATPSSTSRPGASSKSAKNDTGLSLRHVIGTTACAANSIDTLPASNALAFTAGAAAVLASFDDNLAFTQRFYRARPTAVPLNPSPSIYEPSTPTALGGSSDLRRRTAVFARDMSTPNSPVTPSALEFGESPGGGGKTWAAKERVKSATCVSFSPDGKYLAIGETGYKPRVLIFSTSREASPYIPLTSLNDHTFGVKCVAFSPNSQYLASLGTANDGFLYIWNINNRNGSATLYASNKCTSNIYGICWMGMNLVTFGTRHVKLWRLEGSTPSTPVKLLASFLSSGHTPRAKGEHRILAGRNCLLGPLLEGVFTCAVALSRNRALVCSELGDLCLLDDSEGRQSFVKIGDAGFCVTAASLVSSNQVQLAGKAGVLRTIEVDKLLKKAYKRSASRQSSIDENMYGDSGPFIVALAPFGKYSVSVDTNRFIRLIKPLPPDKPESAPEVALQLPAHGGPVLGVRPCKTSRALDATFFTWSAEGTILFWNSDGVLKKSISVEIEQPESQDETINELRVVRLCGSKHLVTGDKCGVLRLLDLVDGKCLSSLRAHAGEITDIAIYEGSETLVASAGRDRTVQVFEIKAGSCELLQTLDEHVGAVTGIVFTPNGKHLLSCSSDRTVVVREALMREENGQSVTAFIILRTVTLKATPVSMTIPHDRDDILWISAVDRNVHRYNLRNGHLSDSFKVTDNEGSDAVVLSSLACVPTYNSQNMSMIAGVSSTDKSIRVYDENGLLLGRDWGHTEGVTDLALINTNDEKDDTPGPASLVTVAADGTVFIWAFGSRNTHKRDLSQSMELMGLNTPNKDLLVNKPPLRRVLSQTEMARFQERSTDDDTVITPIIKKTPAVPTLAKRSSSRFSLAQTPRLDPPIPTFDASGRRRGTKGNSPSPPTSPKSQRTVTRKASNSTISSSARARTRSTGGYGPPDSTTSALATSTDNICRNLRSYRKKLATSSDDLSADTLKSLERELGLTARAVGEKAMKARGVAEETVMVKLLSQYSERLLEMLDEKFAATLARQVSTGNNGGTLTPPDSGGCGEDAMTLVNDERHPSIQEEV</sequence>
<feature type="compositionally biased region" description="Low complexity" evidence="4">
    <location>
        <begin position="929"/>
        <end position="947"/>
    </location>
</feature>
<dbReference type="PANTHER" id="PTHR45589:SF1">
    <property type="entry name" value="WD REPEAT DOMAIN 62, ISOFORM G"/>
    <property type="match status" value="1"/>
</dbReference>
<feature type="region of interest" description="Disordered" evidence="4">
    <location>
        <begin position="144"/>
        <end position="163"/>
    </location>
</feature>
<evidence type="ECO:0000313" key="5">
    <source>
        <dbReference type="EMBL" id="KIW01096.1"/>
    </source>
</evidence>
<keyword evidence="6" id="KW-1185">Reference proteome</keyword>
<dbReference type="VEuPathDB" id="FungiDB:PV09_07383"/>
<reference evidence="5 6" key="1">
    <citation type="submission" date="2015-01" db="EMBL/GenBank/DDBJ databases">
        <title>The Genome Sequence of Ochroconis gallopava CBS43764.</title>
        <authorList>
            <consortium name="The Broad Institute Genomics Platform"/>
            <person name="Cuomo C."/>
            <person name="de Hoog S."/>
            <person name="Gorbushina A."/>
            <person name="Stielow B."/>
            <person name="Teixiera M."/>
            <person name="Abouelleil A."/>
            <person name="Chapman S.B."/>
            <person name="Priest M."/>
            <person name="Young S.K."/>
            <person name="Wortman J."/>
            <person name="Nusbaum C."/>
            <person name="Birren B."/>
        </authorList>
    </citation>
    <scope>NUCLEOTIDE SEQUENCE [LARGE SCALE GENOMIC DNA]</scope>
    <source>
        <strain evidence="5 6">CBS 43764</strain>
    </source>
</reference>
<dbReference type="RefSeq" id="XP_016210965.1">
    <property type="nucleotide sequence ID" value="XM_016361145.1"/>
</dbReference>
<feature type="compositionally biased region" description="Polar residues" evidence="4">
    <location>
        <begin position="1"/>
        <end position="10"/>
    </location>
</feature>
<evidence type="ECO:0000256" key="3">
    <source>
        <dbReference type="PROSITE-ProRule" id="PRU00221"/>
    </source>
</evidence>
<evidence type="ECO:0000256" key="2">
    <source>
        <dbReference type="ARBA" id="ARBA00022737"/>
    </source>
</evidence>
<dbReference type="PANTHER" id="PTHR45589">
    <property type="entry name" value="WD REPEAT DOMAIN 62, ISOFORM G"/>
    <property type="match status" value="1"/>
</dbReference>
<proteinExistence type="predicted"/>
<dbReference type="PROSITE" id="PS50082">
    <property type="entry name" value="WD_REPEATS_2"/>
    <property type="match status" value="2"/>
</dbReference>
<evidence type="ECO:0000256" key="4">
    <source>
        <dbReference type="SAM" id="MobiDB-lite"/>
    </source>
</evidence>
<organism evidence="5 6">
    <name type="scientific">Verruconis gallopava</name>
    <dbReference type="NCBI Taxonomy" id="253628"/>
    <lineage>
        <taxon>Eukaryota</taxon>
        <taxon>Fungi</taxon>
        <taxon>Dikarya</taxon>
        <taxon>Ascomycota</taxon>
        <taxon>Pezizomycotina</taxon>
        <taxon>Dothideomycetes</taxon>
        <taxon>Pleosporomycetidae</taxon>
        <taxon>Venturiales</taxon>
        <taxon>Sympoventuriaceae</taxon>
        <taxon>Verruconis</taxon>
    </lineage>
</organism>
<accession>A0A0D1XFY0</accession>
<gene>
    <name evidence="5" type="ORF">PV09_07383</name>
</gene>
<evidence type="ECO:0000313" key="6">
    <source>
        <dbReference type="Proteomes" id="UP000053259"/>
    </source>
</evidence>
<evidence type="ECO:0000256" key="1">
    <source>
        <dbReference type="ARBA" id="ARBA00022574"/>
    </source>
</evidence>
<feature type="compositionally biased region" description="Polar residues" evidence="4">
    <location>
        <begin position="19"/>
        <end position="51"/>
    </location>
</feature>
<dbReference type="InterPro" id="IPR001680">
    <property type="entry name" value="WD40_rpt"/>
</dbReference>
<feature type="region of interest" description="Disordered" evidence="4">
    <location>
        <begin position="1"/>
        <end position="51"/>
    </location>
</feature>
<evidence type="ECO:0008006" key="7">
    <source>
        <dbReference type="Google" id="ProtNLM"/>
    </source>
</evidence>
<dbReference type="Pfam" id="PF00400">
    <property type="entry name" value="WD40"/>
    <property type="match status" value="3"/>
</dbReference>
<protein>
    <recommendedName>
        <fullName evidence="7">Anaphase-promoting complex subunit 4 WD40 domain-containing protein</fullName>
    </recommendedName>
</protein>
<dbReference type="GeneID" id="27315356"/>
<feature type="repeat" description="WD" evidence="3">
    <location>
        <begin position="219"/>
        <end position="262"/>
    </location>
</feature>
<feature type="compositionally biased region" description="Polar residues" evidence="4">
    <location>
        <begin position="880"/>
        <end position="890"/>
    </location>
</feature>
<dbReference type="AlphaFoldDB" id="A0A0D1XFY0"/>
<feature type="repeat" description="WD" evidence="3">
    <location>
        <begin position="620"/>
        <end position="650"/>
    </location>
</feature>
<dbReference type="InterPro" id="IPR036322">
    <property type="entry name" value="WD40_repeat_dom_sf"/>
</dbReference>
<dbReference type="EMBL" id="KN847557">
    <property type="protein sequence ID" value="KIW01096.1"/>
    <property type="molecule type" value="Genomic_DNA"/>
</dbReference>
<dbReference type="Gene3D" id="2.130.10.10">
    <property type="entry name" value="YVTN repeat-like/Quinoprotein amine dehydrogenase"/>
    <property type="match status" value="3"/>
</dbReference>
<dbReference type="InterPro" id="IPR015943">
    <property type="entry name" value="WD40/YVTN_repeat-like_dom_sf"/>
</dbReference>
<dbReference type="HOGENOM" id="CLU_005113_0_0_1"/>
<keyword evidence="1 3" id="KW-0853">WD repeat</keyword>
<dbReference type="OrthoDB" id="6252103at2759"/>
<dbReference type="InterPro" id="IPR019775">
    <property type="entry name" value="WD40_repeat_CS"/>
</dbReference>
<dbReference type="InParanoid" id="A0A0D1XFY0"/>